<protein>
    <submittedName>
        <fullName evidence="2">DUF559 domain-containing protein</fullName>
    </submittedName>
</protein>
<name>A0ABP7KNX3_9GAMM</name>
<feature type="domain" description="DUF559" evidence="1">
    <location>
        <begin position="5"/>
        <end position="110"/>
    </location>
</feature>
<dbReference type="InterPro" id="IPR011335">
    <property type="entry name" value="Restrct_endonuc-II-like"/>
</dbReference>
<evidence type="ECO:0000313" key="2">
    <source>
        <dbReference type="EMBL" id="GAA3884152.1"/>
    </source>
</evidence>
<dbReference type="InterPro" id="IPR047216">
    <property type="entry name" value="Endonuclease_DUF559_bact"/>
</dbReference>
<sequence length="128" mass="14771">MEKSVLQNARRLRAMMTPAEKTAWLGLRDRRLGGYKFRRQLPIGPYILDFVCLERKLVVELDGGQHMEQAAYDARRTRYLEQHGFKVLRFWNNEVFDNWSGVQAVILQHLCEEPPHPGPLPEGEGAPG</sequence>
<keyword evidence="3" id="KW-1185">Reference proteome</keyword>
<evidence type="ECO:0000259" key="1">
    <source>
        <dbReference type="Pfam" id="PF04480"/>
    </source>
</evidence>
<dbReference type="Proteomes" id="UP001499994">
    <property type="component" value="Unassembled WGS sequence"/>
</dbReference>
<gene>
    <name evidence="2" type="ORF">GCM10022405_06910</name>
</gene>
<dbReference type="CDD" id="cd01038">
    <property type="entry name" value="Endonuclease_DUF559"/>
    <property type="match status" value="1"/>
</dbReference>
<accession>A0ABP7KNX3</accession>
<dbReference type="Pfam" id="PF04480">
    <property type="entry name" value="DUF559"/>
    <property type="match status" value="1"/>
</dbReference>
<dbReference type="PANTHER" id="PTHR38590">
    <property type="entry name" value="BLL0828 PROTEIN"/>
    <property type="match status" value="1"/>
</dbReference>
<dbReference type="EMBL" id="BAABDG010000002">
    <property type="protein sequence ID" value="GAA3884152.1"/>
    <property type="molecule type" value="Genomic_DNA"/>
</dbReference>
<proteinExistence type="predicted"/>
<dbReference type="SUPFAM" id="SSF52980">
    <property type="entry name" value="Restriction endonuclease-like"/>
    <property type="match status" value="1"/>
</dbReference>
<dbReference type="InterPro" id="IPR007569">
    <property type="entry name" value="DUF559"/>
</dbReference>
<comment type="caution">
    <text evidence="2">The sequence shown here is derived from an EMBL/GenBank/DDBJ whole genome shotgun (WGS) entry which is preliminary data.</text>
</comment>
<dbReference type="PANTHER" id="PTHR38590:SF1">
    <property type="entry name" value="BLL0828 PROTEIN"/>
    <property type="match status" value="1"/>
</dbReference>
<dbReference type="Gene3D" id="3.40.960.10">
    <property type="entry name" value="VSR Endonuclease"/>
    <property type="match status" value="1"/>
</dbReference>
<organism evidence="2 3">
    <name type="scientific">Gibbsiella dentisursi</name>
    <dbReference type="NCBI Taxonomy" id="796890"/>
    <lineage>
        <taxon>Bacteria</taxon>
        <taxon>Pseudomonadati</taxon>
        <taxon>Pseudomonadota</taxon>
        <taxon>Gammaproteobacteria</taxon>
        <taxon>Enterobacterales</taxon>
        <taxon>Yersiniaceae</taxon>
        <taxon>Gibbsiella</taxon>
    </lineage>
</organism>
<evidence type="ECO:0000313" key="3">
    <source>
        <dbReference type="Proteomes" id="UP001499994"/>
    </source>
</evidence>
<dbReference type="RefSeq" id="WP_346079181.1">
    <property type="nucleotide sequence ID" value="NZ_BAABDG010000002.1"/>
</dbReference>
<reference evidence="3" key="1">
    <citation type="journal article" date="2019" name="Int. J. Syst. Evol. Microbiol.">
        <title>The Global Catalogue of Microorganisms (GCM) 10K type strain sequencing project: providing services to taxonomists for standard genome sequencing and annotation.</title>
        <authorList>
            <consortium name="The Broad Institute Genomics Platform"/>
            <consortium name="The Broad Institute Genome Sequencing Center for Infectious Disease"/>
            <person name="Wu L."/>
            <person name="Ma J."/>
        </authorList>
    </citation>
    <scope>NUCLEOTIDE SEQUENCE [LARGE SCALE GENOMIC DNA]</scope>
    <source>
        <strain evidence="3">JCM 17201</strain>
    </source>
</reference>